<dbReference type="InterPro" id="IPR008255">
    <property type="entry name" value="Pyr_nucl-diS_OxRdtase_2_AS"/>
</dbReference>
<evidence type="ECO:0000256" key="4">
    <source>
        <dbReference type="ARBA" id="ARBA00023157"/>
    </source>
</evidence>
<comment type="similarity">
    <text evidence="6">Belongs to the class-II pyridine nucleotide-disulfide oxidoreductase family.</text>
</comment>
<evidence type="ECO:0000256" key="1">
    <source>
        <dbReference type="ARBA" id="ARBA00022630"/>
    </source>
</evidence>
<evidence type="ECO:0000256" key="7">
    <source>
        <dbReference type="RuleBase" id="RU003881"/>
    </source>
</evidence>
<feature type="domain" description="FAD/NAD(P)-binding" evidence="8">
    <location>
        <begin position="8"/>
        <end position="292"/>
    </location>
</feature>
<dbReference type="AlphaFoldDB" id="A0A1F5TN11"/>
<dbReference type="Pfam" id="PF07992">
    <property type="entry name" value="Pyr_redox_2"/>
    <property type="match status" value="1"/>
</dbReference>
<dbReference type="InterPro" id="IPR050097">
    <property type="entry name" value="Ferredoxin-NADP_redctase_2"/>
</dbReference>
<dbReference type="EC" id="1.8.1.9" evidence="6"/>
<dbReference type="InterPro" id="IPR023753">
    <property type="entry name" value="FAD/NAD-binding_dom"/>
</dbReference>
<evidence type="ECO:0000256" key="2">
    <source>
        <dbReference type="ARBA" id="ARBA00022827"/>
    </source>
</evidence>
<dbReference type="PROSITE" id="PS00573">
    <property type="entry name" value="PYRIDINE_REDOX_2"/>
    <property type="match status" value="1"/>
</dbReference>
<proteinExistence type="inferred from homology"/>
<keyword evidence="3 6" id="KW-0560">Oxidoreductase</keyword>
<protein>
    <recommendedName>
        <fullName evidence="6">Thioredoxin reductase</fullName>
        <ecNumber evidence="6">1.8.1.9</ecNumber>
    </recommendedName>
</protein>
<gene>
    <name evidence="9" type="ORF">A2477_01580</name>
</gene>
<dbReference type="EMBL" id="MFGL01000028">
    <property type="protein sequence ID" value="OGF40237.1"/>
    <property type="molecule type" value="Genomic_DNA"/>
</dbReference>
<evidence type="ECO:0000256" key="6">
    <source>
        <dbReference type="RuleBase" id="RU003880"/>
    </source>
</evidence>
<keyword evidence="1 6" id="KW-0285">Flavoprotein</keyword>
<evidence type="ECO:0000259" key="8">
    <source>
        <dbReference type="Pfam" id="PF07992"/>
    </source>
</evidence>
<dbReference type="PRINTS" id="PR00469">
    <property type="entry name" value="PNDRDTASEII"/>
</dbReference>
<evidence type="ECO:0000256" key="3">
    <source>
        <dbReference type="ARBA" id="ARBA00023002"/>
    </source>
</evidence>
<dbReference type="GO" id="GO:0005737">
    <property type="term" value="C:cytoplasm"/>
    <property type="evidence" value="ECO:0007669"/>
    <property type="project" value="InterPro"/>
</dbReference>
<dbReference type="Gene3D" id="3.50.50.60">
    <property type="entry name" value="FAD/NAD(P)-binding domain"/>
    <property type="match status" value="2"/>
</dbReference>
<dbReference type="PANTHER" id="PTHR48105">
    <property type="entry name" value="THIOREDOXIN REDUCTASE 1-RELATED-RELATED"/>
    <property type="match status" value="1"/>
</dbReference>
<dbReference type="NCBIfam" id="TIGR01292">
    <property type="entry name" value="TRX_reduct"/>
    <property type="match status" value="1"/>
</dbReference>
<dbReference type="InterPro" id="IPR005982">
    <property type="entry name" value="Thioredox_Rdtase"/>
</dbReference>
<name>A0A1F5TN11_9BACT</name>
<keyword evidence="2 6" id="KW-0274">FAD</keyword>
<dbReference type="GO" id="GO:0004791">
    <property type="term" value="F:thioredoxin-disulfide reductase (NADPH) activity"/>
    <property type="evidence" value="ECO:0007669"/>
    <property type="project" value="UniProtKB-UniRule"/>
</dbReference>
<dbReference type="PRINTS" id="PR00368">
    <property type="entry name" value="FADPNR"/>
</dbReference>
<dbReference type="InterPro" id="IPR036188">
    <property type="entry name" value="FAD/NAD-bd_sf"/>
</dbReference>
<comment type="caution">
    <text evidence="9">The sequence shown here is derived from an EMBL/GenBank/DDBJ whole genome shotgun (WGS) entry which is preliminary data.</text>
</comment>
<dbReference type="Proteomes" id="UP000177939">
    <property type="component" value="Unassembled WGS sequence"/>
</dbReference>
<comment type="cofactor">
    <cofactor evidence="7">
        <name>FAD</name>
        <dbReference type="ChEBI" id="CHEBI:57692"/>
    </cofactor>
    <text evidence="7">Binds 1 FAD per subunit.</text>
</comment>
<comment type="subunit">
    <text evidence="6">Homodimer.</text>
</comment>
<evidence type="ECO:0000256" key="5">
    <source>
        <dbReference type="ARBA" id="ARBA00023284"/>
    </source>
</evidence>
<keyword evidence="7" id="KW-0521">NADP</keyword>
<evidence type="ECO:0000313" key="9">
    <source>
        <dbReference type="EMBL" id="OGF40237.1"/>
    </source>
</evidence>
<evidence type="ECO:0000313" key="10">
    <source>
        <dbReference type="Proteomes" id="UP000177939"/>
    </source>
</evidence>
<organism evidence="9 10">
    <name type="scientific">Candidatus Falkowbacteria bacterium RIFOXYC2_FULL_47_12</name>
    <dbReference type="NCBI Taxonomy" id="1798004"/>
    <lineage>
        <taxon>Bacteria</taxon>
        <taxon>Candidatus Falkowiibacteriota</taxon>
    </lineage>
</organism>
<comment type="catalytic activity">
    <reaction evidence="6">
        <text>[thioredoxin]-dithiol + NADP(+) = [thioredoxin]-disulfide + NADPH + H(+)</text>
        <dbReference type="Rhea" id="RHEA:20345"/>
        <dbReference type="Rhea" id="RHEA-COMP:10698"/>
        <dbReference type="Rhea" id="RHEA-COMP:10700"/>
        <dbReference type="ChEBI" id="CHEBI:15378"/>
        <dbReference type="ChEBI" id="CHEBI:29950"/>
        <dbReference type="ChEBI" id="CHEBI:50058"/>
        <dbReference type="ChEBI" id="CHEBI:57783"/>
        <dbReference type="ChEBI" id="CHEBI:58349"/>
        <dbReference type="EC" id="1.8.1.9"/>
    </reaction>
</comment>
<accession>A0A1F5TN11</accession>
<sequence>MEIKNVRKLIIIGSGPAGYTAAIYAARGNLNPLVLTGSELGGQLTTTIEVENFPGFPEGMKGPALMINMQKQAERFGAEIKFETVTKVDFNASPKKIWVNDIEYQTQAVIIATGARSRTLELPREKELWGRGVHTCATCDGFFYKGKTVAVIGGGDSAMEESGFLANLADKVYIIHRKESFRASKIMQERTLNNKKIEVLWNSEVTAYRGEQKLNGLKIKNIKTGEEKELAIDAVFFAIGHLPNTEVFKNEITLDDKAGFIVAKDTVYTNVAGVFAAGDCVDFTYRQAITAAGFGCMAEIAAERWLQTHNI</sequence>
<dbReference type="GO" id="GO:0019430">
    <property type="term" value="P:removal of superoxide radicals"/>
    <property type="evidence" value="ECO:0007669"/>
    <property type="project" value="UniProtKB-UniRule"/>
</dbReference>
<dbReference type="SUPFAM" id="SSF51905">
    <property type="entry name" value="FAD/NAD(P)-binding domain"/>
    <property type="match status" value="1"/>
</dbReference>
<keyword evidence="5 6" id="KW-0676">Redox-active center</keyword>
<reference evidence="9 10" key="1">
    <citation type="journal article" date="2016" name="Nat. Commun.">
        <title>Thousands of microbial genomes shed light on interconnected biogeochemical processes in an aquifer system.</title>
        <authorList>
            <person name="Anantharaman K."/>
            <person name="Brown C.T."/>
            <person name="Hug L.A."/>
            <person name="Sharon I."/>
            <person name="Castelle C.J."/>
            <person name="Probst A.J."/>
            <person name="Thomas B.C."/>
            <person name="Singh A."/>
            <person name="Wilkins M.J."/>
            <person name="Karaoz U."/>
            <person name="Brodie E.L."/>
            <person name="Williams K.H."/>
            <person name="Hubbard S.S."/>
            <person name="Banfield J.F."/>
        </authorList>
    </citation>
    <scope>NUCLEOTIDE SEQUENCE [LARGE SCALE GENOMIC DNA]</scope>
</reference>
<keyword evidence="4" id="KW-1015">Disulfide bond</keyword>